<keyword evidence="3" id="KW-1185">Reference proteome</keyword>
<dbReference type="Proteomes" id="UP000230233">
    <property type="component" value="Chromosome V"/>
</dbReference>
<evidence type="ECO:0000313" key="3">
    <source>
        <dbReference type="Proteomes" id="UP000230233"/>
    </source>
</evidence>
<comment type="caution">
    <text evidence="2">The sequence shown here is derived from an EMBL/GenBank/DDBJ whole genome shotgun (WGS) entry which is preliminary data.</text>
</comment>
<protein>
    <recommendedName>
        <fullName evidence="1">Lin-15A/B-like domain-containing protein</fullName>
    </recommendedName>
</protein>
<dbReference type="GO" id="GO:0040027">
    <property type="term" value="P:negative regulation of vulval development"/>
    <property type="evidence" value="ECO:0007669"/>
    <property type="project" value="InterPro"/>
</dbReference>
<dbReference type="PANTHER" id="PTHR22716:SF1">
    <property type="entry name" value="ETS CLASS TRANSCRIPTION FACTOR-RELATED"/>
    <property type="match status" value="1"/>
</dbReference>
<accession>A0A2G5TRN3</accession>
<organism evidence="2 3">
    <name type="scientific">Caenorhabditis nigoni</name>
    <dbReference type="NCBI Taxonomy" id="1611254"/>
    <lineage>
        <taxon>Eukaryota</taxon>
        <taxon>Metazoa</taxon>
        <taxon>Ecdysozoa</taxon>
        <taxon>Nematoda</taxon>
        <taxon>Chromadorea</taxon>
        <taxon>Rhabditida</taxon>
        <taxon>Rhabditina</taxon>
        <taxon>Rhabditomorpha</taxon>
        <taxon>Rhabditoidea</taxon>
        <taxon>Rhabditidae</taxon>
        <taxon>Peloderinae</taxon>
        <taxon>Caenorhabditis</taxon>
    </lineage>
</organism>
<evidence type="ECO:0000313" key="2">
    <source>
        <dbReference type="EMBL" id="PIC29656.1"/>
    </source>
</evidence>
<evidence type="ECO:0000259" key="1">
    <source>
        <dbReference type="Pfam" id="PF25375"/>
    </source>
</evidence>
<gene>
    <name evidence="2" type="primary">Cnig_chr_V.g21171</name>
    <name evidence="2" type="ORF">B9Z55_021171</name>
</gene>
<reference evidence="3" key="1">
    <citation type="submission" date="2017-10" db="EMBL/GenBank/DDBJ databases">
        <title>Rapid genome shrinkage in a self-fertile nematode reveals novel sperm competition proteins.</title>
        <authorList>
            <person name="Yin D."/>
            <person name="Schwarz E.M."/>
            <person name="Thomas C.G."/>
            <person name="Felde R.L."/>
            <person name="Korf I.F."/>
            <person name="Cutter A.D."/>
            <person name="Schartner C.M."/>
            <person name="Ralston E.J."/>
            <person name="Meyer B.J."/>
            <person name="Haag E.S."/>
        </authorList>
    </citation>
    <scope>NUCLEOTIDE SEQUENCE [LARGE SCALE GENOMIC DNA]</scope>
    <source>
        <strain evidence="3">JU1422</strain>
    </source>
</reference>
<dbReference type="InterPro" id="IPR040129">
    <property type="entry name" value="Lin-15B-like"/>
</dbReference>
<dbReference type="Pfam" id="PF25375">
    <property type="entry name" value="Lin-15B"/>
    <property type="match status" value="1"/>
</dbReference>
<feature type="domain" description="Lin-15A/B-like" evidence="1">
    <location>
        <begin position="166"/>
        <end position="284"/>
    </location>
</feature>
<proteinExistence type="predicted"/>
<name>A0A2G5TRN3_9PELO</name>
<sequence>MNEAVVKNEVIEEEFSFTFKNEEFVEVKEEEIEQKPEYLLEKDIKTEPDESFDDFELNPEESDCNIEKISTEAGALSCKICQKRMPKNCLKFIKLEDDKTVLSEIFKIDGFLETKTYYVCYSHIQMIINANDRDLKFASTPFEKLLRSFNKRNKRSMKERDRKVRRKNCQVCRISKYTSELYDISSNRNRIVLMIGCILRGTHSVDHAKSFLTIKKGVTCYSDCKKSIGVVFEHLGVRNLEDFSKYSIQAMDKLMDMAKKIDSHFTVNQFINACKGLFLKSQKFPSNL</sequence>
<dbReference type="PANTHER" id="PTHR22716">
    <property type="entry name" value="ETS CLASS TRANSCRIPTION FACTOR-RELATED-RELATED"/>
    <property type="match status" value="1"/>
</dbReference>
<dbReference type="InterPro" id="IPR057432">
    <property type="entry name" value="Lin-15A/B-like_dom"/>
</dbReference>
<dbReference type="EMBL" id="PDUG01000005">
    <property type="protein sequence ID" value="PIC29656.1"/>
    <property type="molecule type" value="Genomic_DNA"/>
</dbReference>
<dbReference type="AlphaFoldDB" id="A0A2G5TRN3"/>